<evidence type="ECO:0000256" key="1">
    <source>
        <dbReference type="ARBA" id="ARBA00022679"/>
    </source>
</evidence>
<evidence type="ECO:0000259" key="3">
    <source>
        <dbReference type="PROSITE" id="PS51186"/>
    </source>
</evidence>
<dbReference type="InterPro" id="IPR050832">
    <property type="entry name" value="Bact_Acetyltransf"/>
</dbReference>
<name>A0AAW5ZXP0_RALSL</name>
<dbReference type="GO" id="GO:0016747">
    <property type="term" value="F:acyltransferase activity, transferring groups other than amino-acyl groups"/>
    <property type="evidence" value="ECO:0007669"/>
    <property type="project" value="InterPro"/>
</dbReference>
<reference evidence="4" key="1">
    <citation type="submission" date="2021-09" db="EMBL/GenBank/DDBJ databases">
        <title>Genomic analysis of Ralstonia spp.</title>
        <authorList>
            <person name="Aburjaile F."/>
            <person name="Ariute J.C."/>
            <person name="Pais A.K.L."/>
            <person name="Albuquerque G.M.R."/>
            <person name="Silva A.M.F."/>
            <person name="Brenig B."/>
            <person name="Azevedo V."/>
            <person name="Matiuzzi M."/>
            <person name="Ramos R."/>
            <person name="Goes-Neto A."/>
            <person name="Soares S."/>
            <person name="Iseppon A.M.B."/>
            <person name="Souza E."/>
            <person name="Gama M."/>
        </authorList>
    </citation>
    <scope>NUCLEOTIDE SEQUENCE</scope>
    <source>
        <strain evidence="4">CCRMRs91</strain>
    </source>
</reference>
<dbReference type="PROSITE" id="PS51186">
    <property type="entry name" value="GNAT"/>
    <property type="match status" value="1"/>
</dbReference>
<dbReference type="PANTHER" id="PTHR43877">
    <property type="entry name" value="AMINOALKYLPHOSPHONATE N-ACETYLTRANSFERASE-RELATED-RELATED"/>
    <property type="match status" value="1"/>
</dbReference>
<protein>
    <submittedName>
        <fullName evidence="4">GNAT family N-acetyltransferase</fullName>
    </submittedName>
</protein>
<accession>A0AAW5ZXP0</accession>
<keyword evidence="2" id="KW-0012">Acyltransferase</keyword>
<comment type="caution">
    <text evidence="4">The sequence shown here is derived from an EMBL/GenBank/DDBJ whole genome shotgun (WGS) entry which is preliminary data.</text>
</comment>
<dbReference type="CDD" id="cd04301">
    <property type="entry name" value="NAT_SF"/>
    <property type="match status" value="1"/>
</dbReference>
<feature type="domain" description="N-acetyltransferase" evidence="3">
    <location>
        <begin position="1"/>
        <end position="150"/>
    </location>
</feature>
<keyword evidence="1" id="KW-0808">Transferase</keyword>
<dbReference type="AlphaFoldDB" id="A0AAW5ZXP0"/>
<organism evidence="4 5">
    <name type="scientific">Ralstonia solanacearum</name>
    <name type="common">Pseudomonas solanacearum</name>
    <dbReference type="NCBI Taxonomy" id="305"/>
    <lineage>
        <taxon>Bacteria</taxon>
        <taxon>Pseudomonadati</taxon>
        <taxon>Pseudomonadota</taxon>
        <taxon>Betaproteobacteria</taxon>
        <taxon>Burkholderiales</taxon>
        <taxon>Burkholderiaceae</taxon>
        <taxon>Ralstonia</taxon>
        <taxon>Ralstonia solanacearum species complex</taxon>
    </lineage>
</organism>
<evidence type="ECO:0000313" key="4">
    <source>
        <dbReference type="EMBL" id="MDB0573973.1"/>
    </source>
</evidence>
<dbReference type="EMBL" id="JAIVFG010000088">
    <property type="protein sequence ID" value="MDB0573973.1"/>
    <property type="molecule type" value="Genomic_DNA"/>
</dbReference>
<dbReference type="PANTHER" id="PTHR43877:SF5">
    <property type="entry name" value="BLL8307 PROTEIN"/>
    <property type="match status" value="1"/>
</dbReference>
<dbReference type="Gene3D" id="3.40.630.30">
    <property type="match status" value="1"/>
</dbReference>
<dbReference type="Pfam" id="PF00583">
    <property type="entry name" value="Acetyltransf_1"/>
    <property type="match status" value="1"/>
</dbReference>
<proteinExistence type="predicted"/>
<dbReference type="Proteomes" id="UP001144050">
    <property type="component" value="Unassembled WGS sequence"/>
</dbReference>
<dbReference type="RefSeq" id="WP_271657431.1">
    <property type="nucleotide sequence ID" value="NZ_JAIVFG010000088.1"/>
</dbReference>
<evidence type="ECO:0000256" key="2">
    <source>
        <dbReference type="ARBA" id="ARBA00023315"/>
    </source>
</evidence>
<dbReference type="InterPro" id="IPR000182">
    <property type="entry name" value="GNAT_dom"/>
</dbReference>
<gene>
    <name evidence="4" type="ORF">LBW59_24880</name>
</gene>
<dbReference type="SUPFAM" id="SSF55729">
    <property type="entry name" value="Acyl-CoA N-acyltransferases (Nat)"/>
    <property type="match status" value="1"/>
</dbReference>
<sequence length="150" mass="16444">MKISLESPAQPEIVRLIDALDAYQKPLYPAESHHGIDLESLMQDNVLFAVARDDDGEAVACGAIVVDATRGELKRFYTDPSQRGKGVAKSLLNFLEDAARKGGCREFVLETGCLQPEAISFYSACGYESCKLFGNYVDDPNSVFMQKIDG</sequence>
<dbReference type="InterPro" id="IPR016181">
    <property type="entry name" value="Acyl_CoA_acyltransferase"/>
</dbReference>
<evidence type="ECO:0000313" key="5">
    <source>
        <dbReference type="Proteomes" id="UP001144050"/>
    </source>
</evidence>